<dbReference type="EMBL" id="SPUK01000017">
    <property type="protein sequence ID" value="TQV91920.1"/>
    <property type="molecule type" value="Genomic_DNA"/>
</dbReference>
<dbReference type="PANTHER" id="PTHR36978:SF4">
    <property type="entry name" value="P-LOOP CONTAINING NUCLEOSIDE TRIPHOSPHATE HYDROLASE PROTEIN"/>
    <property type="match status" value="1"/>
</dbReference>
<protein>
    <submittedName>
        <fullName evidence="1">NAD dependent epimerase/dehydratase</fullName>
    </submittedName>
</protein>
<dbReference type="InterPro" id="IPR027417">
    <property type="entry name" value="P-loop_NTPase"/>
</dbReference>
<dbReference type="Pfam" id="PF17784">
    <property type="entry name" value="Sulfotransfer_4"/>
    <property type="match status" value="1"/>
</dbReference>
<evidence type="ECO:0000313" key="1">
    <source>
        <dbReference type="EMBL" id="TQV91920.1"/>
    </source>
</evidence>
<reference evidence="1 2" key="1">
    <citation type="journal article" date="2019" name="Appl. Microbiol. Biotechnol.">
        <title>Genome sequence of Isaria javanica and comparative genome analysis insights into family S53 peptidase evolution in fungal entomopathogens.</title>
        <authorList>
            <person name="Lin R."/>
            <person name="Zhang X."/>
            <person name="Xin B."/>
            <person name="Zou M."/>
            <person name="Gao Y."/>
            <person name="Qin F."/>
            <person name="Hu Q."/>
            <person name="Xie B."/>
            <person name="Cheng X."/>
        </authorList>
    </citation>
    <scope>NUCLEOTIDE SEQUENCE [LARGE SCALE GENOMIC DNA]</scope>
    <source>
        <strain evidence="1 2">IJ1G</strain>
    </source>
</reference>
<dbReference type="AlphaFoldDB" id="A0A545VQC8"/>
<accession>A0A545VQC8</accession>
<comment type="caution">
    <text evidence="1">The sequence shown here is derived from an EMBL/GenBank/DDBJ whole genome shotgun (WGS) entry which is preliminary data.</text>
</comment>
<dbReference type="Proteomes" id="UP000315783">
    <property type="component" value="Unassembled WGS sequence"/>
</dbReference>
<dbReference type="PANTHER" id="PTHR36978">
    <property type="entry name" value="P-LOOP CONTAINING NUCLEOTIDE TRIPHOSPHATE HYDROLASE"/>
    <property type="match status" value="1"/>
</dbReference>
<evidence type="ECO:0000313" key="2">
    <source>
        <dbReference type="Proteomes" id="UP000315783"/>
    </source>
</evidence>
<dbReference type="OrthoDB" id="408152at2759"/>
<name>A0A545VQC8_9HYPO</name>
<dbReference type="SUPFAM" id="SSF52540">
    <property type="entry name" value="P-loop containing nucleoside triphosphate hydrolases"/>
    <property type="match status" value="1"/>
</dbReference>
<dbReference type="InterPro" id="IPR040632">
    <property type="entry name" value="Sulfotransfer_4"/>
</dbReference>
<organism evidence="1 2">
    <name type="scientific">Cordyceps javanica</name>
    <dbReference type="NCBI Taxonomy" id="43265"/>
    <lineage>
        <taxon>Eukaryota</taxon>
        <taxon>Fungi</taxon>
        <taxon>Dikarya</taxon>
        <taxon>Ascomycota</taxon>
        <taxon>Pezizomycotina</taxon>
        <taxon>Sordariomycetes</taxon>
        <taxon>Hypocreomycetidae</taxon>
        <taxon>Hypocreales</taxon>
        <taxon>Cordycipitaceae</taxon>
        <taxon>Cordyceps</taxon>
    </lineage>
</organism>
<dbReference type="STRING" id="43265.A0A545VQC8"/>
<proteinExistence type="predicted"/>
<keyword evidence="2" id="KW-1185">Reference proteome</keyword>
<sequence length="301" mass="33641">MLPEHYPIDGSEGYPRATPMKVIFCAFPRTGTMSTQVALQMLGFNRTHHMTDVIGDGDGREAREWTRAIRAKYRGEGKPLSRRDWDRLLGDCQACVDFPSALFAADLARLYPEAKVVMVNRDPDKWYESLRSTVAASPAAMTWAGVAREAARAYSWLLCRRTREMARFWLAILFAAGTHEHFRDRDAAVAFMRSSYDECRAAVAEDRRIEWSVQDGWEPLCRHLGVDVPRVRDPVTGDMVPAPFPRVNDRAQFGQHSARDTGLMVADANQVLFGLIGRGVALAALGYGAHVVWKAVSAGRV</sequence>
<gene>
    <name evidence="1" type="ORF">IF1G_09505</name>
</gene>
<dbReference type="Gene3D" id="3.40.50.300">
    <property type="entry name" value="P-loop containing nucleotide triphosphate hydrolases"/>
    <property type="match status" value="1"/>
</dbReference>